<dbReference type="InterPro" id="IPR050177">
    <property type="entry name" value="Lipid_A_modif_metabolic_enz"/>
</dbReference>
<evidence type="ECO:0000256" key="2">
    <source>
        <dbReference type="ARBA" id="ARBA00023002"/>
    </source>
</evidence>
<evidence type="ECO:0000313" key="5">
    <source>
        <dbReference type="Proteomes" id="UP000237819"/>
    </source>
</evidence>
<dbReference type="SUPFAM" id="SSF51735">
    <property type="entry name" value="NAD(P)-binding Rossmann-fold domains"/>
    <property type="match status" value="1"/>
</dbReference>
<dbReference type="GO" id="GO:0006694">
    <property type="term" value="P:steroid biosynthetic process"/>
    <property type="evidence" value="ECO:0007669"/>
    <property type="project" value="InterPro"/>
</dbReference>
<dbReference type="Proteomes" id="UP000237819">
    <property type="component" value="Unassembled WGS sequence"/>
</dbReference>
<gene>
    <name evidence="4" type="ORF">C5Y93_07505</name>
</gene>
<evidence type="ECO:0000313" key="4">
    <source>
        <dbReference type="EMBL" id="PQO46672.1"/>
    </source>
</evidence>
<dbReference type="InterPro" id="IPR036291">
    <property type="entry name" value="NAD(P)-bd_dom_sf"/>
</dbReference>
<dbReference type="OrthoDB" id="9811743at2"/>
<comment type="similarity">
    <text evidence="1">Belongs to the 3-beta-HSD family.</text>
</comment>
<reference evidence="4 5" key="1">
    <citation type="submission" date="2018-02" db="EMBL/GenBank/DDBJ databases">
        <title>Comparative genomes isolates from brazilian mangrove.</title>
        <authorList>
            <person name="Araujo J.E."/>
            <person name="Taketani R.G."/>
            <person name="Silva M.C.P."/>
            <person name="Loureco M.V."/>
            <person name="Andreote F.D."/>
        </authorList>
    </citation>
    <scope>NUCLEOTIDE SEQUENCE [LARGE SCALE GENOMIC DNA]</scope>
    <source>
        <strain evidence="4 5">Nap-Phe MGV</strain>
    </source>
</reference>
<evidence type="ECO:0000259" key="3">
    <source>
        <dbReference type="Pfam" id="PF01073"/>
    </source>
</evidence>
<dbReference type="RefSeq" id="WP_105334799.1">
    <property type="nucleotide sequence ID" value="NZ_PUHZ01000008.1"/>
</dbReference>
<dbReference type="AlphaFoldDB" id="A0A2S8GQI0"/>
<dbReference type="Pfam" id="PF01073">
    <property type="entry name" value="3Beta_HSD"/>
    <property type="match status" value="1"/>
</dbReference>
<proteinExistence type="inferred from homology"/>
<dbReference type="InterPro" id="IPR002225">
    <property type="entry name" value="3Beta_OHSteriod_DH/Estase"/>
</dbReference>
<protein>
    <submittedName>
        <fullName evidence="4">3-beta hydroxysteroid dehydrogenase</fullName>
    </submittedName>
</protein>
<comment type="caution">
    <text evidence="4">The sequence shown here is derived from an EMBL/GenBank/DDBJ whole genome shotgun (WGS) entry which is preliminary data.</text>
</comment>
<name>A0A2S8GQI0_9BACT</name>
<feature type="domain" description="3-beta hydroxysteroid dehydrogenase/isomerase" evidence="3">
    <location>
        <begin position="4"/>
        <end position="248"/>
    </location>
</feature>
<accession>A0A2S8GQI0</accession>
<dbReference type="PANTHER" id="PTHR43245:SF51">
    <property type="entry name" value="SHORT CHAIN DEHYDROGENASE_REDUCTASE FAMILY 42E, MEMBER 2"/>
    <property type="match status" value="1"/>
</dbReference>
<keyword evidence="2" id="KW-0560">Oxidoreductase</keyword>
<dbReference type="PANTHER" id="PTHR43245">
    <property type="entry name" value="BIFUNCTIONAL POLYMYXIN RESISTANCE PROTEIN ARNA"/>
    <property type="match status" value="1"/>
</dbReference>
<evidence type="ECO:0000256" key="1">
    <source>
        <dbReference type="ARBA" id="ARBA00009219"/>
    </source>
</evidence>
<dbReference type="Gene3D" id="3.40.50.720">
    <property type="entry name" value="NAD(P)-binding Rossmann-like Domain"/>
    <property type="match status" value="1"/>
</dbReference>
<sequence>MRALVTGGGGFLGRYVVEQLLARGDQVRVLGRRDYPDLAASGVECVRGDVADAQIVSQACAGMDVVFHTAAIAGIWGRWEDYYQANVVGTENIVAACRQHGVGRLVHTSSPSVTFDGADQNGVDESVPYPTKWLAHYPRSKAIAEQHVLTANEPGKLLTCALRPHLIWGPRDQHLIPRLIERAKSGKLRIVGNGNNLVDMIYVENAAVAHLQAADALTAGATICGRAYFLSQGEPVVCWDWINDLLKLAEIPPLRRKISYRAAYAIGGLMEAAYRIAGKYDSEPRMTRFLAAQLATNHYFDLSAARRDFGYQPKINMAEGMRRLAETL</sequence>
<organism evidence="4 5">
    <name type="scientific">Blastopirellula marina</name>
    <dbReference type="NCBI Taxonomy" id="124"/>
    <lineage>
        <taxon>Bacteria</taxon>
        <taxon>Pseudomonadati</taxon>
        <taxon>Planctomycetota</taxon>
        <taxon>Planctomycetia</taxon>
        <taxon>Pirellulales</taxon>
        <taxon>Pirellulaceae</taxon>
        <taxon>Blastopirellula</taxon>
    </lineage>
</organism>
<dbReference type="EMBL" id="PUHZ01000008">
    <property type="protein sequence ID" value="PQO46672.1"/>
    <property type="molecule type" value="Genomic_DNA"/>
</dbReference>
<dbReference type="GO" id="GO:0016616">
    <property type="term" value="F:oxidoreductase activity, acting on the CH-OH group of donors, NAD or NADP as acceptor"/>
    <property type="evidence" value="ECO:0007669"/>
    <property type="project" value="InterPro"/>
</dbReference>